<dbReference type="GO" id="GO:0004190">
    <property type="term" value="F:aspartic-type endopeptidase activity"/>
    <property type="evidence" value="ECO:0007669"/>
    <property type="project" value="InterPro"/>
</dbReference>
<feature type="region of interest" description="Disordered" evidence="1">
    <location>
        <begin position="24"/>
        <end position="57"/>
    </location>
</feature>
<dbReference type="GO" id="GO:0006508">
    <property type="term" value="P:proteolysis"/>
    <property type="evidence" value="ECO:0007669"/>
    <property type="project" value="InterPro"/>
</dbReference>
<organism evidence="3 4">
    <name type="scientific">Oesophagostomum dentatum</name>
    <name type="common">Nodular worm</name>
    <dbReference type="NCBI Taxonomy" id="61180"/>
    <lineage>
        <taxon>Eukaryota</taxon>
        <taxon>Metazoa</taxon>
        <taxon>Ecdysozoa</taxon>
        <taxon>Nematoda</taxon>
        <taxon>Chromadorea</taxon>
        <taxon>Rhabditida</taxon>
        <taxon>Rhabditina</taxon>
        <taxon>Rhabditomorpha</taxon>
        <taxon>Strongyloidea</taxon>
        <taxon>Strongylidae</taxon>
        <taxon>Oesophagostomum</taxon>
    </lineage>
</organism>
<dbReference type="PANTHER" id="PTHR47331:SF5">
    <property type="entry name" value="RIBONUCLEASE H"/>
    <property type="match status" value="1"/>
</dbReference>
<reference evidence="3 4" key="1">
    <citation type="submission" date="2014-03" db="EMBL/GenBank/DDBJ databases">
        <title>Draft genome of the hookworm Oesophagostomum dentatum.</title>
        <authorList>
            <person name="Mitreva M."/>
        </authorList>
    </citation>
    <scope>NUCLEOTIDE SEQUENCE [LARGE SCALE GENOMIC DNA]</scope>
    <source>
        <strain evidence="3 4">OD-Hann</strain>
    </source>
</reference>
<dbReference type="InterPro" id="IPR021109">
    <property type="entry name" value="Peptidase_aspartic_dom_sf"/>
</dbReference>
<keyword evidence="4" id="KW-1185">Reference proteome</keyword>
<sequence>SECKRSPCFKCHGLHHTSCCFKSSSLSPSNDGHGTKTPTVPKRSQKGGDRKQKPLSRVNVVAESIPDADLDKKEENVTEVQSVRGDITVPPTYLPTGEVTIADPHTKNFKSVPVLLDTGAEISFIDDELANDLSLSTVATKKLRLHTFGSEDAKEKTCRLVQLPIWDEDGGSHVLQLLTHEILTKPLLLPPLTEEDLSFIGAEKAPSQKKQISVSPRILIGCDQIWQFLRQDRPPLTLPSGLYLLPTKIGNIITGRIHGLSSVLQLQASVEQRERDRWDDYWSLHSHINTIQAEQEEKNDEDIWDSYWTLESAGTQEFGRPERDEKARLDKQIWDEFNRTVERRKDGYYVRLPWKAVHPPLPDNKAIAVKRLSSVWNSLQGDKALLEQYNGVFEEQIRLNILEEIPQEEWVPGRVIHYIPHQPVLTPHKTTTKLRIVFDASAHYKGCP</sequence>
<dbReference type="InterPro" id="IPR001969">
    <property type="entry name" value="Aspartic_peptidase_AS"/>
</dbReference>
<evidence type="ECO:0000313" key="3">
    <source>
        <dbReference type="EMBL" id="KHJ82162.1"/>
    </source>
</evidence>
<dbReference type="OrthoDB" id="5864674at2759"/>
<accession>A0A0B1SF85</accession>
<dbReference type="Gene3D" id="2.40.70.10">
    <property type="entry name" value="Acid Proteases"/>
    <property type="match status" value="1"/>
</dbReference>
<protein>
    <submittedName>
        <fullName evidence="3">Tas retrotransposon peptidase A16</fullName>
    </submittedName>
</protein>
<evidence type="ECO:0000256" key="1">
    <source>
        <dbReference type="SAM" id="MobiDB-lite"/>
    </source>
</evidence>
<dbReference type="Proteomes" id="UP000053660">
    <property type="component" value="Unassembled WGS sequence"/>
</dbReference>
<dbReference type="EMBL" id="KN581716">
    <property type="protein sequence ID" value="KHJ82162.1"/>
    <property type="molecule type" value="Genomic_DNA"/>
</dbReference>
<name>A0A0B1SF85_OESDE</name>
<feature type="domain" description="DUF1758" evidence="2">
    <location>
        <begin position="102"/>
        <end position="255"/>
    </location>
</feature>
<proteinExistence type="predicted"/>
<evidence type="ECO:0000313" key="4">
    <source>
        <dbReference type="Proteomes" id="UP000053660"/>
    </source>
</evidence>
<dbReference type="InterPro" id="IPR008737">
    <property type="entry name" value="DUF1758"/>
</dbReference>
<dbReference type="AlphaFoldDB" id="A0A0B1SF85"/>
<dbReference type="Pfam" id="PF05585">
    <property type="entry name" value="DUF1758"/>
    <property type="match status" value="1"/>
</dbReference>
<gene>
    <name evidence="3" type="ORF">OESDEN_18146</name>
</gene>
<evidence type="ECO:0000259" key="2">
    <source>
        <dbReference type="Pfam" id="PF05585"/>
    </source>
</evidence>
<feature type="non-terminal residue" evidence="3">
    <location>
        <position position="448"/>
    </location>
</feature>
<dbReference type="PROSITE" id="PS00141">
    <property type="entry name" value="ASP_PROTEASE"/>
    <property type="match status" value="1"/>
</dbReference>
<dbReference type="PANTHER" id="PTHR47331">
    <property type="entry name" value="PHD-TYPE DOMAIN-CONTAINING PROTEIN"/>
    <property type="match status" value="1"/>
</dbReference>
<feature type="non-terminal residue" evidence="3">
    <location>
        <position position="1"/>
    </location>
</feature>